<accession>A0A151ZAJ1</accession>
<evidence type="ECO:0008006" key="4">
    <source>
        <dbReference type="Google" id="ProtNLM"/>
    </source>
</evidence>
<gene>
    <name evidence="2" type="ORF">DLAC_07842</name>
</gene>
<sequence>MNSNINNPTTVTTSTPSSTNNQKTINILDPTTSEYPDINWNIEQTNAWAARFLPMEDLQKFKEANFNGEELSNLQRDDLNGKVKISFGQSILLFQRISKGIALSQPTKMGIQGKQDEKDISQHKETNKSQWDERLDRIEKILQHNKKLKSIPISDLNTSHIESLKDTFGVHFRSFRELGYTGKLKKNKTHKWINPKKEKKAKKENEIIYDEESNMESIFSFLKTNYKLPIAYEFRDCHKKQYLLTFSFTHKEEDYQANGSGDFVVVPKSAGDSNALINSEIIMIIEIKSPGIKIDDNVSQIIFETLSSKASSLFPVLGVLTNLVNCWYLFWVNQPPYGIGYCKLLDERNFSKAVSSPNVKDELNQYNSDTNILEQPPQKKLKITNPSTTTTTTTKQHLKSNIGFCNDIANLDDITYDDDNERMMVQSYKTKFVIDNIIKPMFKNNN</sequence>
<name>A0A151ZAJ1_TIELA</name>
<keyword evidence="3" id="KW-1185">Reference proteome</keyword>
<dbReference type="OrthoDB" id="23687at2759"/>
<comment type="caution">
    <text evidence="2">The sequence shown here is derived from an EMBL/GenBank/DDBJ whole genome shotgun (WGS) entry which is preliminary data.</text>
</comment>
<organism evidence="2 3">
    <name type="scientific">Tieghemostelium lacteum</name>
    <name type="common">Slime mold</name>
    <name type="synonym">Dictyostelium lacteum</name>
    <dbReference type="NCBI Taxonomy" id="361077"/>
    <lineage>
        <taxon>Eukaryota</taxon>
        <taxon>Amoebozoa</taxon>
        <taxon>Evosea</taxon>
        <taxon>Eumycetozoa</taxon>
        <taxon>Dictyostelia</taxon>
        <taxon>Dictyosteliales</taxon>
        <taxon>Raperosteliaceae</taxon>
        <taxon>Tieghemostelium</taxon>
    </lineage>
</organism>
<evidence type="ECO:0000256" key="1">
    <source>
        <dbReference type="SAM" id="MobiDB-lite"/>
    </source>
</evidence>
<dbReference type="Proteomes" id="UP000076078">
    <property type="component" value="Unassembled WGS sequence"/>
</dbReference>
<reference evidence="2 3" key="1">
    <citation type="submission" date="2015-12" db="EMBL/GenBank/DDBJ databases">
        <title>Dictyostelia acquired genes for synthesis and detection of signals that induce cell-type specialization by lateral gene transfer from prokaryotes.</title>
        <authorList>
            <person name="Gloeckner G."/>
            <person name="Schaap P."/>
        </authorList>
    </citation>
    <scope>NUCLEOTIDE SEQUENCE [LARGE SCALE GENOMIC DNA]</scope>
    <source>
        <strain evidence="2 3">TK</strain>
    </source>
</reference>
<proteinExistence type="predicted"/>
<feature type="compositionally biased region" description="Low complexity" evidence="1">
    <location>
        <begin position="1"/>
        <end position="21"/>
    </location>
</feature>
<dbReference type="InParanoid" id="A0A151ZAJ1"/>
<evidence type="ECO:0000313" key="2">
    <source>
        <dbReference type="EMBL" id="KYQ90959.1"/>
    </source>
</evidence>
<evidence type="ECO:0000313" key="3">
    <source>
        <dbReference type="Proteomes" id="UP000076078"/>
    </source>
</evidence>
<feature type="region of interest" description="Disordered" evidence="1">
    <location>
        <begin position="1"/>
        <end position="27"/>
    </location>
</feature>
<dbReference type="Gene3D" id="1.10.150.50">
    <property type="entry name" value="Transcription Factor, Ets-1"/>
    <property type="match status" value="1"/>
</dbReference>
<dbReference type="AlphaFoldDB" id="A0A151ZAJ1"/>
<protein>
    <recommendedName>
        <fullName evidence="4">SAM domain-containing protein</fullName>
    </recommendedName>
</protein>
<dbReference type="InterPro" id="IPR013761">
    <property type="entry name" value="SAM/pointed_sf"/>
</dbReference>
<dbReference type="EMBL" id="LODT01000035">
    <property type="protein sequence ID" value="KYQ90959.1"/>
    <property type="molecule type" value="Genomic_DNA"/>
</dbReference>